<reference evidence="1" key="2">
    <citation type="journal article" date="2015" name="Fish Shellfish Immunol.">
        <title>Early steps in the European eel (Anguilla anguilla)-Vibrio vulnificus interaction in the gills: Role of the RtxA13 toxin.</title>
        <authorList>
            <person name="Callol A."/>
            <person name="Pajuelo D."/>
            <person name="Ebbesson L."/>
            <person name="Teles M."/>
            <person name="MacKenzie S."/>
            <person name="Amaro C."/>
        </authorList>
    </citation>
    <scope>NUCLEOTIDE SEQUENCE</scope>
</reference>
<organism evidence="1">
    <name type="scientific">Anguilla anguilla</name>
    <name type="common">European freshwater eel</name>
    <name type="synonym">Muraena anguilla</name>
    <dbReference type="NCBI Taxonomy" id="7936"/>
    <lineage>
        <taxon>Eukaryota</taxon>
        <taxon>Metazoa</taxon>
        <taxon>Chordata</taxon>
        <taxon>Craniata</taxon>
        <taxon>Vertebrata</taxon>
        <taxon>Euteleostomi</taxon>
        <taxon>Actinopterygii</taxon>
        <taxon>Neopterygii</taxon>
        <taxon>Teleostei</taxon>
        <taxon>Anguilliformes</taxon>
        <taxon>Anguillidae</taxon>
        <taxon>Anguilla</taxon>
    </lineage>
</organism>
<name>A0A0E9WL45_ANGAN</name>
<sequence length="78" mass="8483">MGASTSIKTFSLSSPPLFLSGSLSSNEFSWQGDSYLPAILQSSPSGQFKRNEKISVFLKLLKSTSVRGDYLPPPRISN</sequence>
<accession>A0A0E9WL45</accession>
<dbReference type="EMBL" id="GBXM01018297">
    <property type="protein sequence ID" value="JAH90280.1"/>
    <property type="molecule type" value="Transcribed_RNA"/>
</dbReference>
<reference evidence="1" key="1">
    <citation type="submission" date="2014-11" db="EMBL/GenBank/DDBJ databases">
        <authorList>
            <person name="Amaro Gonzalez C."/>
        </authorList>
    </citation>
    <scope>NUCLEOTIDE SEQUENCE</scope>
</reference>
<proteinExistence type="predicted"/>
<dbReference type="AlphaFoldDB" id="A0A0E9WL45"/>
<protein>
    <submittedName>
        <fullName evidence="1">Uncharacterized protein</fullName>
    </submittedName>
</protein>
<evidence type="ECO:0000313" key="1">
    <source>
        <dbReference type="EMBL" id="JAH90280.1"/>
    </source>
</evidence>